<sequence>MSDIKVIDKHLLRSSLTKTDDYFVLDLSLLSPECGLFTTENLGDELKFTCYSSPPKRISVPDDDIVVSVPYGRYESIQLRKLAHIIEQLSTLDELKYFRFYEIFDSKVGHYTNYKEYFLLETNERTDLNNSENGEYKLIDKLYEHNISEFNELLIPIIHGTVKKKIATMHGLLNHFTKNTKILIEQTMNKFDKKSSKINSNLQVIQNRILFQEARISRLNDFAWKILKQIGEEQIELSFSENETIDNEKDHLYIGNKMNIEVLTLKEAMEIRKSHGGSGLPEDFESPDELLQFDNNGGSQIKVLEKLDKIKKNIGIEKNKLDKNLPRNFHISKIEFDQTKTLHPAVTQLMKMKLGINLKNTKDTDKGLESNFGTKIYDPILEYKNNSFGGGKTLKSFIPTVFSYLGRPIPTLSHQDIPNIPKQKIIESIQHSMSTEVSKNEQWQKIGRPLEKKKMKEKIPEALKVKPTKHEVGAFNYSRDDVYNVLL</sequence>
<name>A0AAV9Y1M8_9CRYT</name>
<dbReference type="AlphaFoldDB" id="A0AAV9Y1M8"/>
<keyword evidence="2" id="KW-1185">Reference proteome</keyword>
<comment type="caution">
    <text evidence="1">The sequence shown here is derived from an EMBL/GenBank/DDBJ whole genome shotgun (WGS) entry which is preliminary data.</text>
</comment>
<protein>
    <submittedName>
        <fullName evidence="1">Uncharacterized protein</fullName>
    </submittedName>
</protein>
<dbReference type="EMBL" id="JAWDEY010000004">
    <property type="protein sequence ID" value="KAK6590744.1"/>
    <property type="molecule type" value="Genomic_DNA"/>
</dbReference>
<evidence type="ECO:0000313" key="2">
    <source>
        <dbReference type="Proteomes" id="UP001311799"/>
    </source>
</evidence>
<organism evidence="1 2">
    <name type="scientific">Cryptosporidium xiaoi</name>
    <dbReference type="NCBI Taxonomy" id="659607"/>
    <lineage>
        <taxon>Eukaryota</taxon>
        <taxon>Sar</taxon>
        <taxon>Alveolata</taxon>
        <taxon>Apicomplexa</taxon>
        <taxon>Conoidasida</taxon>
        <taxon>Coccidia</taxon>
        <taxon>Eucoccidiorida</taxon>
        <taxon>Eimeriorina</taxon>
        <taxon>Cryptosporidiidae</taxon>
        <taxon>Cryptosporidium</taxon>
    </lineage>
</organism>
<reference evidence="1 2" key="1">
    <citation type="submission" date="2023-10" db="EMBL/GenBank/DDBJ databases">
        <title>Comparative genomics analysis reveals potential genetic determinants of host preference in Cryptosporidium xiaoi.</title>
        <authorList>
            <person name="Xiao L."/>
            <person name="Li J."/>
        </authorList>
    </citation>
    <scope>NUCLEOTIDE SEQUENCE [LARGE SCALE GENOMIC DNA]</scope>
    <source>
        <strain evidence="1 2">52996</strain>
    </source>
</reference>
<proteinExistence type="predicted"/>
<gene>
    <name evidence="1" type="ORF">RS030_132080</name>
</gene>
<dbReference type="Proteomes" id="UP001311799">
    <property type="component" value="Unassembled WGS sequence"/>
</dbReference>
<evidence type="ECO:0000313" key="1">
    <source>
        <dbReference type="EMBL" id="KAK6590744.1"/>
    </source>
</evidence>
<accession>A0AAV9Y1M8</accession>